<dbReference type="UniPathway" id="UPA00077">
    <property type="reaction ID" value="UER00157"/>
</dbReference>
<evidence type="ECO:0000256" key="22">
    <source>
        <dbReference type="PIRNR" id="PIRNR001563"/>
    </source>
</evidence>
<dbReference type="PANTHER" id="PTHR11136">
    <property type="entry name" value="FOLYLPOLYGLUTAMATE SYNTHASE-RELATED"/>
    <property type="match status" value="1"/>
</dbReference>
<evidence type="ECO:0000256" key="19">
    <source>
        <dbReference type="ARBA" id="ARBA00047808"/>
    </source>
</evidence>
<comment type="catalytic activity">
    <reaction evidence="21">
        <text>7,8-dihydropteroate + L-glutamate + ATP = 7,8-dihydrofolate + ADP + phosphate + H(+)</text>
        <dbReference type="Rhea" id="RHEA:23584"/>
        <dbReference type="ChEBI" id="CHEBI:15378"/>
        <dbReference type="ChEBI" id="CHEBI:17839"/>
        <dbReference type="ChEBI" id="CHEBI:29985"/>
        <dbReference type="ChEBI" id="CHEBI:30616"/>
        <dbReference type="ChEBI" id="CHEBI:43474"/>
        <dbReference type="ChEBI" id="CHEBI:57451"/>
        <dbReference type="ChEBI" id="CHEBI:456216"/>
        <dbReference type="EC" id="6.3.2.12"/>
    </reaction>
</comment>
<dbReference type="AlphaFoldDB" id="A0A4R3J706"/>
<comment type="caution">
    <text evidence="25">The sequence shown here is derived from an EMBL/GenBank/DDBJ whole genome shotgun (WGS) entry which is preliminary data.</text>
</comment>
<comment type="pathway">
    <text evidence="4">Cofactor biosynthesis; tetrahydrofolylpolyglutamate biosynthesis.</text>
</comment>
<dbReference type="Gene3D" id="3.90.190.20">
    <property type="entry name" value="Mur ligase, C-terminal domain"/>
    <property type="match status" value="1"/>
</dbReference>
<evidence type="ECO:0000256" key="8">
    <source>
        <dbReference type="ARBA" id="ARBA00019357"/>
    </source>
</evidence>
<dbReference type="GO" id="GO:0046872">
    <property type="term" value="F:metal ion binding"/>
    <property type="evidence" value="ECO:0007669"/>
    <property type="project" value="UniProtKB-KW"/>
</dbReference>
<comment type="catalytic activity">
    <reaction evidence="18">
        <text>(6S)-5,6,7,8-tetrahydrofolyl-(gamma-L-Glu)(n) + L-glutamate + ATP = (6S)-5,6,7,8-tetrahydrofolyl-(gamma-L-Glu)(n+1) + ADP + phosphate + H(+)</text>
        <dbReference type="Rhea" id="RHEA:10580"/>
        <dbReference type="Rhea" id="RHEA-COMP:14738"/>
        <dbReference type="Rhea" id="RHEA-COMP:14740"/>
        <dbReference type="ChEBI" id="CHEBI:15378"/>
        <dbReference type="ChEBI" id="CHEBI:29985"/>
        <dbReference type="ChEBI" id="CHEBI:30616"/>
        <dbReference type="ChEBI" id="CHEBI:43474"/>
        <dbReference type="ChEBI" id="CHEBI:141005"/>
        <dbReference type="ChEBI" id="CHEBI:456216"/>
        <dbReference type="EC" id="6.3.2.17"/>
    </reaction>
</comment>
<organism evidence="25 26">
    <name type="scientific">Varunaivibrio sulfuroxidans</name>
    <dbReference type="NCBI Taxonomy" id="1773489"/>
    <lineage>
        <taxon>Bacteria</taxon>
        <taxon>Pseudomonadati</taxon>
        <taxon>Pseudomonadota</taxon>
        <taxon>Alphaproteobacteria</taxon>
        <taxon>Rhodospirillales</taxon>
        <taxon>Magnetovibrionaceae</taxon>
        <taxon>Varunaivibrio</taxon>
    </lineage>
</organism>
<keyword evidence="12 22" id="KW-0067">ATP-binding</keyword>
<dbReference type="InterPro" id="IPR018109">
    <property type="entry name" value="Folylpolyglutamate_synth_CS"/>
</dbReference>
<comment type="catalytic activity">
    <reaction evidence="19">
        <text>10-formyltetrahydrofolyl-(gamma-L-Glu)(n) + L-glutamate + ATP = 10-formyltetrahydrofolyl-(gamma-L-Glu)(n+1) + ADP + phosphate + H(+)</text>
        <dbReference type="Rhea" id="RHEA:51904"/>
        <dbReference type="Rhea" id="RHEA-COMP:13088"/>
        <dbReference type="Rhea" id="RHEA-COMP:14300"/>
        <dbReference type="ChEBI" id="CHEBI:15378"/>
        <dbReference type="ChEBI" id="CHEBI:29985"/>
        <dbReference type="ChEBI" id="CHEBI:30616"/>
        <dbReference type="ChEBI" id="CHEBI:43474"/>
        <dbReference type="ChEBI" id="CHEBI:134413"/>
        <dbReference type="ChEBI" id="CHEBI:456216"/>
        <dbReference type="EC" id="6.3.2.17"/>
    </reaction>
</comment>
<evidence type="ECO:0000256" key="21">
    <source>
        <dbReference type="ARBA" id="ARBA00049161"/>
    </source>
</evidence>
<dbReference type="GO" id="GO:0046654">
    <property type="term" value="P:tetrahydrofolate biosynthetic process"/>
    <property type="evidence" value="ECO:0007669"/>
    <property type="project" value="UniProtKB-UniPathway"/>
</dbReference>
<evidence type="ECO:0000256" key="20">
    <source>
        <dbReference type="ARBA" id="ARBA00049035"/>
    </source>
</evidence>
<name>A0A4R3J706_9PROT</name>
<dbReference type="SUPFAM" id="SSF53623">
    <property type="entry name" value="MurD-like peptide ligases, catalytic domain"/>
    <property type="match status" value="1"/>
</dbReference>
<accession>A0A4R3J706</accession>
<dbReference type="EC" id="6.3.2.17" evidence="7"/>
<dbReference type="SUPFAM" id="SSF53244">
    <property type="entry name" value="MurD-like peptide ligases, peptide-binding domain"/>
    <property type="match status" value="1"/>
</dbReference>
<dbReference type="InterPro" id="IPR001645">
    <property type="entry name" value="Folylpolyglutamate_synth"/>
</dbReference>
<feature type="domain" description="Mur ligase central" evidence="24">
    <location>
        <begin position="42"/>
        <end position="273"/>
    </location>
</feature>
<dbReference type="EC" id="6.3.2.12" evidence="6"/>
<comment type="cofactor">
    <cofactor evidence="1">
        <name>Mg(2+)</name>
        <dbReference type="ChEBI" id="CHEBI:18420"/>
    </cofactor>
</comment>
<evidence type="ECO:0000256" key="11">
    <source>
        <dbReference type="ARBA" id="ARBA00022741"/>
    </source>
</evidence>
<evidence type="ECO:0000256" key="13">
    <source>
        <dbReference type="ARBA" id="ARBA00022842"/>
    </source>
</evidence>
<dbReference type="GO" id="GO:0005737">
    <property type="term" value="C:cytoplasm"/>
    <property type="evidence" value="ECO:0007669"/>
    <property type="project" value="TreeGrafter"/>
</dbReference>
<evidence type="ECO:0000256" key="5">
    <source>
        <dbReference type="ARBA" id="ARBA00008276"/>
    </source>
</evidence>
<proteinExistence type="inferred from homology"/>
<sequence length="456" mass="48767">MDILKRLHMLHPKVIDLSLGRIETLLARLGHPERSLPPVIHVAGTNAKGSIIAYLRAMLEAAGKRVHVYTSPHLVRFNERIRVAGREISDADLIAVLEECERVNAGDPITFFEITTAAAFLAFSRTPADVVLLETGLGGRLDATNVIDKPALTVITPVSEDHQQYLGDDIQDIAGEKAAIMKPGVPCVLCAQTRNVQRLMQERARDIDAPLYGEALDWDVVLQGRARAPEGFAFRRLGPAGNRGDGVSEKRIFPMPGLVGGHQVKNAGAAVAAIQVLNGLDLGFDVPDSAIAMGLKTVSWPGRMQPLKNGPLFDLLPDDGEGDGADEAGQDGGWELWLDGGHNPSAAKAIAAQARAWRDKPLYLVFAMLRSKKPLDFLKPLEGRVELLRAVAIPGEDASLSAEEAAAAAAGWRMDAAPAADVAQAIRDIVANGSRPGRILIAGSLYLAGHVLKDNA</sequence>
<evidence type="ECO:0000256" key="6">
    <source>
        <dbReference type="ARBA" id="ARBA00013023"/>
    </source>
</evidence>
<dbReference type="Proteomes" id="UP000295304">
    <property type="component" value="Unassembled WGS sequence"/>
</dbReference>
<dbReference type="GO" id="GO:0008841">
    <property type="term" value="F:dihydrofolate synthase activity"/>
    <property type="evidence" value="ECO:0007669"/>
    <property type="project" value="UniProtKB-EC"/>
</dbReference>
<evidence type="ECO:0000259" key="24">
    <source>
        <dbReference type="Pfam" id="PF08245"/>
    </source>
</evidence>
<comment type="function">
    <text evidence="2">Functions in two distinct reactions of the de novo folate biosynthetic pathway. Catalyzes the addition of a glutamate residue to dihydropteroate (7,8-dihydropteroate or H2Pte) to form dihydrofolate (7,8-dihydrofolate monoglutamate or H2Pte-Glu). Also catalyzes successive additions of L-glutamate to tetrahydrofolate or 10-formyltetrahydrofolate or 5,10-methylenetetrahydrofolate, leading to folylpolyglutamate derivatives.</text>
</comment>
<evidence type="ECO:0000256" key="2">
    <source>
        <dbReference type="ARBA" id="ARBA00002714"/>
    </source>
</evidence>
<evidence type="ECO:0000256" key="4">
    <source>
        <dbReference type="ARBA" id="ARBA00005150"/>
    </source>
</evidence>
<dbReference type="FunFam" id="3.40.1190.10:FF:000011">
    <property type="entry name" value="Folylpolyglutamate synthase/dihydrofolate synthase"/>
    <property type="match status" value="1"/>
</dbReference>
<dbReference type="GO" id="GO:0004326">
    <property type="term" value="F:tetrahydrofolylpolyglutamate synthase activity"/>
    <property type="evidence" value="ECO:0007669"/>
    <property type="project" value="UniProtKB-EC"/>
</dbReference>
<evidence type="ECO:0000256" key="7">
    <source>
        <dbReference type="ARBA" id="ARBA00013025"/>
    </source>
</evidence>
<protein>
    <recommendedName>
        <fullName evidence="8">Dihydrofolate synthase/folylpolyglutamate synthase</fullName>
        <ecNumber evidence="6">6.3.2.12</ecNumber>
        <ecNumber evidence="7">6.3.2.17</ecNumber>
    </recommendedName>
    <alternativeName>
        <fullName evidence="17">Folylpoly-gamma-glutamate synthetase-dihydrofolate synthetase</fullName>
    </alternativeName>
    <alternativeName>
        <fullName evidence="15">Folylpolyglutamate synthetase</fullName>
    </alternativeName>
    <alternativeName>
        <fullName evidence="16">Tetrahydrofolylpolyglutamate synthase</fullName>
    </alternativeName>
</protein>
<evidence type="ECO:0000256" key="16">
    <source>
        <dbReference type="ARBA" id="ARBA00030592"/>
    </source>
</evidence>
<evidence type="ECO:0000256" key="1">
    <source>
        <dbReference type="ARBA" id="ARBA00001946"/>
    </source>
</evidence>
<dbReference type="Pfam" id="PF08245">
    <property type="entry name" value="Mur_ligase_M"/>
    <property type="match status" value="1"/>
</dbReference>
<comment type="similarity">
    <text evidence="5 22">Belongs to the folylpolyglutamate synthase family.</text>
</comment>
<evidence type="ECO:0000313" key="25">
    <source>
        <dbReference type="EMBL" id="TCS61638.1"/>
    </source>
</evidence>
<dbReference type="Gene3D" id="3.40.1190.10">
    <property type="entry name" value="Mur-like, catalytic domain"/>
    <property type="match status" value="1"/>
</dbReference>
<keyword evidence="9 22" id="KW-0436">Ligase</keyword>
<evidence type="ECO:0000256" key="3">
    <source>
        <dbReference type="ARBA" id="ARBA00004799"/>
    </source>
</evidence>
<dbReference type="InterPro" id="IPR013221">
    <property type="entry name" value="Mur_ligase_cen"/>
</dbReference>
<evidence type="ECO:0000256" key="12">
    <source>
        <dbReference type="ARBA" id="ARBA00022840"/>
    </source>
</evidence>
<keyword evidence="14" id="KW-0289">Folate biosynthesis</keyword>
<dbReference type="GO" id="GO:0046656">
    <property type="term" value="P:folic acid biosynthetic process"/>
    <property type="evidence" value="ECO:0007669"/>
    <property type="project" value="UniProtKB-KW"/>
</dbReference>
<gene>
    <name evidence="25" type="ORF">EDD55_10747</name>
</gene>
<dbReference type="InterPro" id="IPR036565">
    <property type="entry name" value="Mur-like_cat_sf"/>
</dbReference>
<dbReference type="RefSeq" id="WP_132939354.1">
    <property type="nucleotide sequence ID" value="NZ_CP119676.1"/>
</dbReference>
<evidence type="ECO:0000256" key="18">
    <source>
        <dbReference type="ARBA" id="ARBA00047493"/>
    </source>
</evidence>
<reference evidence="25 26" key="1">
    <citation type="submission" date="2019-03" db="EMBL/GenBank/DDBJ databases">
        <title>Genomic Encyclopedia of Type Strains, Phase IV (KMG-IV): sequencing the most valuable type-strain genomes for metagenomic binning, comparative biology and taxonomic classification.</title>
        <authorList>
            <person name="Goeker M."/>
        </authorList>
    </citation>
    <scope>NUCLEOTIDE SEQUENCE [LARGE SCALE GENOMIC DNA]</scope>
    <source>
        <strain evidence="25 26">DSM 101688</strain>
    </source>
</reference>
<evidence type="ECO:0000256" key="10">
    <source>
        <dbReference type="ARBA" id="ARBA00022723"/>
    </source>
</evidence>
<dbReference type="PIRSF" id="PIRSF001563">
    <property type="entry name" value="Folylpolyglu_synth"/>
    <property type="match status" value="1"/>
</dbReference>
<dbReference type="InterPro" id="IPR004101">
    <property type="entry name" value="Mur_ligase_C"/>
</dbReference>
<keyword evidence="13" id="KW-0460">Magnesium</keyword>
<dbReference type="InterPro" id="IPR036615">
    <property type="entry name" value="Mur_ligase_C_dom_sf"/>
</dbReference>
<keyword evidence="26" id="KW-1185">Reference proteome</keyword>
<evidence type="ECO:0000256" key="14">
    <source>
        <dbReference type="ARBA" id="ARBA00022909"/>
    </source>
</evidence>
<keyword evidence="10" id="KW-0479">Metal-binding</keyword>
<keyword evidence="11 22" id="KW-0547">Nucleotide-binding</keyword>
<dbReference type="PROSITE" id="PS01012">
    <property type="entry name" value="FOLYLPOLYGLU_SYNT_2"/>
    <property type="match status" value="1"/>
</dbReference>
<dbReference type="PANTHER" id="PTHR11136:SF0">
    <property type="entry name" value="DIHYDROFOLATE SYNTHETASE-RELATED"/>
    <property type="match status" value="1"/>
</dbReference>
<dbReference type="Pfam" id="PF02875">
    <property type="entry name" value="Mur_ligase_C"/>
    <property type="match status" value="1"/>
</dbReference>
<dbReference type="OrthoDB" id="9809356at2"/>
<comment type="pathway">
    <text evidence="3">Cofactor biosynthesis; tetrahydrofolate biosynthesis; 7,8-dihydrofolate from 2-amino-4-hydroxy-6-hydroxymethyl-7,8-dihydropteridine diphosphate and 4-aminobenzoate: step 2/2.</text>
</comment>
<dbReference type="GO" id="GO:0005524">
    <property type="term" value="F:ATP binding"/>
    <property type="evidence" value="ECO:0007669"/>
    <property type="project" value="UniProtKB-KW"/>
</dbReference>
<feature type="domain" description="Mur ligase C-terminal" evidence="23">
    <location>
        <begin position="332"/>
        <end position="444"/>
    </location>
</feature>
<evidence type="ECO:0000256" key="9">
    <source>
        <dbReference type="ARBA" id="ARBA00022598"/>
    </source>
</evidence>
<evidence type="ECO:0000256" key="17">
    <source>
        <dbReference type="ARBA" id="ARBA00032510"/>
    </source>
</evidence>
<dbReference type="NCBIfam" id="TIGR01499">
    <property type="entry name" value="folC"/>
    <property type="match status" value="1"/>
</dbReference>
<evidence type="ECO:0000256" key="15">
    <source>
        <dbReference type="ARBA" id="ARBA00030048"/>
    </source>
</evidence>
<comment type="catalytic activity">
    <reaction evidence="20">
        <text>(6R)-5,10-methylenetetrahydrofolyl-(gamma-L-Glu)(n) + L-glutamate + ATP = (6R)-5,10-methylenetetrahydrofolyl-(gamma-L-Glu)(n+1) + ADP + phosphate + H(+)</text>
        <dbReference type="Rhea" id="RHEA:51912"/>
        <dbReference type="Rhea" id="RHEA-COMP:13257"/>
        <dbReference type="Rhea" id="RHEA-COMP:13258"/>
        <dbReference type="ChEBI" id="CHEBI:15378"/>
        <dbReference type="ChEBI" id="CHEBI:29985"/>
        <dbReference type="ChEBI" id="CHEBI:30616"/>
        <dbReference type="ChEBI" id="CHEBI:43474"/>
        <dbReference type="ChEBI" id="CHEBI:136572"/>
        <dbReference type="ChEBI" id="CHEBI:456216"/>
        <dbReference type="EC" id="6.3.2.17"/>
    </reaction>
</comment>
<dbReference type="EMBL" id="SLZW01000007">
    <property type="protein sequence ID" value="TCS61638.1"/>
    <property type="molecule type" value="Genomic_DNA"/>
</dbReference>
<evidence type="ECO:0000313" key="26">
    <source>
        <dbReference type="Proteomes" id="UP000295304"/>
    </source>
</evidence>
<evidence type="ECO:0000259" key="23">
    <source>
        <dbReference type="Pfam" id="PF02875"/>
    </source>
</evidence>